<dbReference type="InterPro" id="IPR023214">
    <property type="entry name" value="HAD_sf"/>
</dbReference>
<dbReference type="InterPro" id="IPR036412">
    <property type="entry name" value="HAD-like_sf"/>
</dbReference>
<dbReference type="AlphaFoldDB" id="A0A9P4U608"/>
<sequence length="148" mass="16832">MSTISVQNYFDHNKVRVEAKQIIEPFETTLAQALDHVSHEKVDIIASSGLTSELDILLSSELLWLYMPAPQAYRKVLELIDAKPNEGVKVAAHAWDLRGTKEVEIKTVYTRRWTDDVEEDMDALREELDGVLDVMEGPLGEIQLLNRL</sequence>
<protein>
    <submittedName>
        <fullName evidence="1">Uncharacterized protein</fullName>
    </submittedName>
</protein>
<name>A0A9P4U608_9PLEO</name>
<organism evidence="1 2">
    <name type="scientific">Karstenula rhodostoma CBS 690.94</name>
    <dbReference type="NCBI Taxonomy" id="1392251"/>
    <lineage>
        <taxon>Eukaryota</taxon>
        <taxon>Fungi</taxon>
        <taxon>Dikarya</taxon>
        <taxon>Ascomycota</taxon>
        <taxon>Pezizomycotina</taxon>
        <taxon>Dothideomycetes</taxon>
        <taxon>Pleosporomycetidae</taxon>
        <taxon>Pleosporales</taxon>
        <taxon>Massarineae</taxon>
        <taxon>Didymosphaeriaceae</taxon>
        <taxon>Karstenula</taxon>
    </lineage>
</organism>
<evidence type="ECO:0000313" key="2">
    <source>
        <dbReference type="Proteomes" id="UP000799764"/>
    </source>
</evidence>
<gene>
    <name evidence="1" type="ORF">P171DRAFT_525450</name>
</gene>
<comment type="caution">
    <text evidence="1">The sequence shown here is derived from an EMBL/GenBank/DDBJ whole genome shotgun (WGS) entry which is preliminary data.</text>
</comment>
<proteinExistence type="predicted"/>
<keyword evidence="2" id="KW-1185">Reference proteome</keyword>
<dbReference type="Gene3D" id="3.40.50.1000">
    <property type="entry name" value="HAD superfamily/HAD-like"/>
    <property type="match status" value="1"/>
</dbReference>
<dbReference type="SUPFAM" id="SSF56784">
    <property type="entry name" value="HAD-like"/>
    <property type="match status" value="1"/>
</dbReference>
<dbReference type="OrthoDB" id="2363873at2759"/>
<reference evidence="1" key="1">
    <citation type="journal article" date="2020" name="Stud. Mycol.">
        <title>101 Dothideomycetes genomes: a test case for predicting lifestyles and emergence of pathogens.</title>
        <authorList>
            <person name="Haridas S."/>
            <person name="Albert R."/>
            <person name="Binder M."/>
            <person name="Bloem J."/>
            <person name="Labutti K."/>
            <person name="Salamov A."/>
            <person name="Andreopoulos B."/>
            <person name="Baker S."/>
            <person name="Barry K."/>
            <person name="Bills G."/>
            <person name="Bluhm B."/>
            <person name="Cannon C."/>
            <person name="Castanera R."/>
            <person name="Culley D."/>
            <person name="Daum C."/>
            <person name="Ezra D."/>
            <person name="Gonzalez J."/>
            <person name="Henrissat B."/>
            <person name="Kuo A."/>
            <person name="Liang C."/>
            <person name="Lipzen A."/>
            <person name="Lutzoni F."/>
            <person name="Magnuson J."/>
            <person name="Mondo S."/>
            <person name="Nolan M."/>
            <person name="Ohm R."/>
            <person name="Pangilinan J."/>
            <person name="Park H.-J."/>
            <person name="Ramirez L."/>
            <person name="Alfaro M."/>
            <person name="Sun H."/>
            <person name="Tritt A."/>
            <person name="Yoshinaga Y."/>
            <person name="Zwiers L.-H."/>
            <person name="Turgeon B."/>
            <person name="Goodwin S."/>
            <person name="Spatafora J."/>
            <person name="Crous P."/>
            <person name="Grigoriev I."/>
        </authorList>
    </citation>
    <scope>NUCLEOTIDE SEQUENCE</scope>
    <source>
        <strain evidence="1">CBS 690.94</strain>
    </source>
</reference>
<evidence type="ECO:0000313" key="1">
    <source>
        <dbReference type="EMBL" id="KAF2439609.1"/>
    </source>
</evidence>
<accession>A0A9P4U608</accession>
<dbReference type="Proteomes" id="UP000799764">
    <property type="component" value="Unassembled WGS sequence"/>
</dbReference>
<dbReference type="EMBL" id="MU001509">
    <property type="protein sequence ID" value="KAF2439609.1"/>
    <property type="molecule type" value="Genomic_DNA"/>
</dbReference>